<evidence type="ECO:0000256" key="1">
    <source>
        <dbReference type="SAM" id="MobiDB-lite"/>
    </source>
</evidence>
<accession>A0A6A4IE37</accession>
<organism evidence="2 3">
    <name type="scientific">Gymnopus androsaceus JB14</name>
    <dbReference type="NCBI Taxonomy" id="1447944"/>
    <lineage>
        <taxon>Eukaryota</taxon>
        <taxon>Fungi</taxon>
        <taxon>Dikarya</taxon>
        <taxon>Basidiomycota</taxon>
        <taxon>Agaricomycotina</taxon>
        <taxon>Agaricomycetes</taxon>
        <taxon>Agaricomycetidae</taxon>
        <taxon>Agaricales</taxon>
        <taxon>Marasmiineae</taxon>
        <taxon>Omphalotaceae</taxon>
        <taxon>Gymnopus</taxon>
    </lineage>
</organism>
<sequence>MGDTSMGLAYLCSCCCCFQATDPGPEGSQRSRSKKHPKEKDIKNEFMKRDYRKDKDGIIRFNSASVAVQPERQIVMREQDGMILRDEGAEIPARMIPGHSQRINGRYARNNTYTSRAMSSYVQSRATIIIYQRSLHLFANTPMSQRLSGQQLECH</sequence>
<dbReference type="Proteomes" id="UP000799118">
    <property type="component" value="Unassembled WGS sequence"/>
</dbReference>
<name>A0A6A4IE37_9AGAR</name>
<evidence type="ECO:0000313" key="3">
    <source>
        <dbReference type="Proteomes" id="UP000799118"/>
    </source>
</evidence>
<proteinExistence type="predicted"/>
<dbReference type="EMBL" id="ML769393">
    <property type="protein sequence ID" value="KAE9407983.1"/>
    <property type="molecule type" value="Genomic_DNA"/>
</dbReference>
<dbReference type="OrthoDB" id="3057617at2759"/>
<feature type="region of interest" description="Disordered" evidence="1">
    <location>
        <begin position="23"/>
        <end position="42"/>
    </location>
</feature>
<reference evidence="2" key="1">
    <citation type="journal article" date="2019" name="Environ. Microbiol.">
        <title>Fungal ecological strategies reflected in gene transcription - a case study of two litter decomposers.</title>
        <authorList>
            <person name="Barbi F."/>
            <person name="Kohler A."/>
            <person name="Barry K."/>
            <person name="Baskaran P."/>
            <person name="Daum C."/>
            <person name="Fauchery L."/>
            <person name="Ihrmark K."/>
            <person name="Kuo A."/>
            <person name="LaButti K."/>
            <person name="Lipzen A."/>
            <person name="Morin E."/>
            <person name="Grigoriev I.V."/>
            <person name="Henrissat B."/>
            <person name="Lindahl B."/>
            <person name="Martin F."/>
        </authorList>
    </citation>
    <scope>NUCLEOTIDE SEQUENCE</scope>
    <source>
        <strain evidence="2">JB14</strain>
    </source>
</reference>
<keyword evidence="3" id="KW-1185">Reference proteome</keyword>
<protein>
    <submittedName>
        <fullName evidence="2">Uncharacterized protein</fullName>
    </submittedName>
</protein>
<evidence type="ECO:0000313" key="2">
    <source>
        <dbReference type="EMBL" id="KAE9407983.1"/>
    </source>
</evidence>
<dbReference type="AlphaFoldDB" id="A0A6A4IE37"/>
<gene>
    <name evidence="2" type="ORF">BT96DRAFT_1013860</name>
</gene>